<organism evidence="2 3">
    <name type="scientific">Mycetomoellerius zeteki</name>
    <dbReference type="NCBI Taxonomy" id="64791"/>
    <lineage>
        <taxon>Eukaryota</taxon>
        <taxon>Metazoa</taxon>
        <taxon>Ecdysozoa</taxon>
        <taxon>Arthropoda</taxon>
        <taxon>Hexapoda</taxon>
        <taxon>Insecta</taxon>
        <taxon>Pterygota</taxon>
        <taxon>Neoptera</taxon>
        <taxon>Endopterygota</taxon>
        <taxon>Hymenoptera</taxon>
        <taxon>Apocrita</taxon>
        <taxon>Aculeata</taxon>
        <taxon>Formicoidea</taxon>
        <taxon>Formicidae</taxon>
        <taxon>Myrmicinae</taxon>
        <taxon>Mycetomoellerius</taxon>
    </lineage>
</organism>
<evidence type="ECO:0000256" key="1">
    <source>
        <dbReference type="SAM" id="MobiDB-lite"/>
    </source>
</evidence>
<feature type="region of interest" description="Disordered" evidence="1">
    <location>
        <begin position="1"/>
        <end position="23"/>
    </location>
</feature>
<name>A0A151WLA8_9HYME</name>
<dbReference type="AlphaFoldDB" id="A0A151WLA8"/>
<evidence type="ECO:0000313" key="3">
    <source>
        <dbReference type="Proteomes" id="UP000075809"/>
    </source>
</evidence>
<evidence type="ECO:0000313" key="2">
    <source>
        <dbReference type="EMBL" id="KYQ48597.1"/>
    </source>
</evidence>
<protein>
    <submittedName>
        <fullName evidence="2">Uncharacterized protein</fullName>
    </submittedName>
</protein>
<sequence>MRDTFMSNLRRVKGSKRSGKDTADIYTPKWSLYDRLKFLKKIVVQSILPPQILLFSQKSLMILYHR</sequence>
<keyword evidence="3" id="KW-1185">Reference proteome</keyword>
<proteinExistence type="predicted"/>
<gene>
    <name evidence="2" type="ORF">ALC60_12359</name>
</gene>
<dbReference type="Proteomes" id="UP000075809">
    <property type="component" value="Unassembled WGS sequence"/>
</dbReference>
<reference evidence="2 3" key="1">
    <citation type="submission" date="2015-09" db="EMBL/GenBank/DDBJ databases">
        <title>Trachymyrmex zeteki WGS genome.</title>
        <authorList>
            <person name="Nygaard S."/>
            <person name="Hu H."/>
            <person name="Boomsma J."/>
            <person name="Zhang G."/>
        </authorList>
    </citation>
    <scope>NUCLEOTIDE SEQUENCE [LARGE SCALE GENOMIC DNA]</scope>
    <source>
        <strain evidence="2">Tzet28-1</strain>
        <tissue evidence="2">Whole body</tissue>
    </source>
</reference>
<accession>A0A151WLA8</accession>
<dbReference type="EMBL" id="KQ982973">
    <property type="protein sequence ID" value="KYQ48597.1"/>
    <property type="molecule type" value="Genomic_DNA"/>
</dbReference>